<dbReference type="Proteomes" id="UP000552615">
    <property type="component" value="Unassembled WGS sequence"/>
</dbReference>
<dbReference type="InterPro" id="IPR003594">
    <property type="entry name" value="HATPase_dom"/>
</dbReference>
<dbReference type="PROSITE" id="PS51257">
    <property type="entry name" value="PROKAR_LIPOPROTEIN"/>
    <property type="match status" value="1"/>
</dbReference>
<dbReference type="Gene3D" id="1.25.40.10">
    <property type="entry name" value="Tetratricopeptide repeat domain"/>
    <property type="match status" value="2"/>
</dbReference>
<dbReference type="InterPro" id="IPR019734">
    <property type="entry name" value="TPR_rpt"/>
</dbReference>
<keyword evidence="6" id="KW-0547">Nucleotide-binding</keyword>
<feature type="domain" description="Histidine kinase/HSP90-like ATPase" evidence="5">
    <location>
        <begin position="461"/>
        <end position="548"/>
    </location>
</feature>
<evidence type="ECO:0000256" key="1">
    <source>
        <dbReference type="ARBA" id="ARBA00022679"/>
    </source>
</evidence>
<evidence type="ECO:0000256" key="4">
    <source>
        <dbReference type="SAM" id="Phobius"/>
    </source>
</evidence>
<proteinExistence type="predicted"/>
<protein>
    <submittedName>
        <fullName evidence="6">ATP-binding protein</fullName>
    </submittedName>
</protein>
<evidence type="ECO:0000256" key="2">
    <source>
        <dbReference type="ARBA" id="ARBA00022777"/>
    </source>
</evidence>
<dbReference type="SUPFAM" id="SSF48452">
    <property type="entry name" value="TPR-like"/>
    <property type="match status" value="1"/>
</dbReference>
<evidence type="ECO:0000256" key="3">
    <source>
        <dbReference type="ARBA" id="ARBA00023012"/>
    </source>
</evidence>
<dbReference type="Pfam" id="PF02518">
    <property type="entry name" value="HATPase_c"/>
    <property type="match status" value="1"/>
</dbReference>
<reference evidence="6 7" key="1">
    <citation type="submission" date="2020-04" db="EMBL/GenBank/DDBJ databases">
        <title>Chryseobacterium sp. RJ-7-14 sp. nov., isolated from Jeju soil.</title>
        <authorList>
            <person name="Dahal R.H."/>
            <person name="Chaudhary D.K."/>
        </authorList>
    </citation>
    <scope>NUCLEOTIDE SEQUENCE [LARGE SCALE GENOMIC DNA]</scope>
    <source>
        <strain evidence="6 7">RJ-7-14</strain>
    </source>
</reference>
<keyword evidence="3" id="KW-0902">Two-component regulatory system</keyword>
<dbReference type="InterPro" id="IPR050482">
    <property type="entry name" value="Sensor_HK_TwoCompSys"/>
</dbReference>
<dbReference type="GO" id="GO:0000160">
    <property type="term" value="P:phosphorelay signal transduction system"/>
    <property type="evidence" value="ECO:0007669"/>
    <property type="project" value="UniProtKB-KW"/>
</dbReference>
<dbReference type="SMART" id="SM00028">
    <property type="entry name" value="TPR"/>
    <property type="match status" value="3"/>
</dbReference>
<dbReference type="PANTHER" id="PTHR24421">
    <property type="entry name" value="NITRATE/NITRITE SENSOR PROTEIN NARX-RELATED"/>
    <property type="match status" value="1"/>
</dbReference>
<keyword evidence="6" id="KW-0067">ATP-binding</keyword>
<dbReference type="SUPFAM" id="SSF55874">
    <property type="entry name" value="ATPase domain of HSP90 chaperone/DNA topoisomerase II/histidine kinase"/>
    <property type="match status" value="1"/>
</dbReference>
<dbReference type="Gene3D" id="3.30.565.10">
    <property type="entry name" value="Histidine kinase-like ATPase, C-terminal domain"/>
    <property type="match status" value="1"/>
</dbReference>
<feature type="transmembrane region" description="Helical" evidence="4">
    <location>
        <begin position="329"/>
        <end position="346"/>
    </location>
</feature>
<organism evidence="6 7">
    <name type="scientific">Chryseobacterium cheonjiense</name>
    <dbReference type="NCBI Taxonomy" id="2728845"/>
    <lineage>
        <taxon>Bacteria</taxon>
        <taxon>Pseudomonadati</taxon>
        <taxon>Bacteroidota</taxon>
        <taxon>Flavobacteriia</taxon>
        <taxon>Flavobacteriales</taxon>
        <taxon>Weeksellaceae</taxon>
        <taxon>Chryseobacterium group</taxon>
        <taxon>Chryseobacterium</taxon>
    </lineage>
</organism>
<evidence type="ECO:0000313" key="6">
    <source>
        <dbReference type="EMBL" id="NML58420.1"/>
    </source>
</evidence>
<keyword evidence="1" id="KW-0808">Transferase</keyword>
<evidence type="ECO:0000313" key="7">
    <source>
        <dbReference type="Proteomes" id="UP000552615"/>
    </source>
</evidence>
<sequence>MKNYLLFILLILLSSCNKETSNFQNDDIASNYYKKAKSLTNDSAYYYYNLAKNAYLDIKDSSGVGRSLVNMAIIQQENGDYYGSIETSLEGNRYLKNVNDTIVRATLGSSYNNMGISSSYLYDFDNAIKFYTEALKYAKTPADITLYHNNLGDALVSLNEYKAAEHNFIIALKTKDKLSYARALNNLARARFTDNSHYNPLPELYKALKIREENNNLPGQNSSYATLANYYLDKNKEKALEYAKKMLAVSTQSESEEDQLQALQKIINLDSKNYLKYFKQFQILNDSLQISKTKSKNQFAIVRFEVKQQNERYQKLVEDNKFDRIKRNFAISILIIVLIVGIFWYRKRKIRLEQEKELEIKNTQLKMSKKVHDVVANGIYQVMTKIENQEHFDKEKALDELEFVYEKSRDISYEKSDDSTEEKNISEKISELIGSFKNESVNTYIAGNDKNLWENVSEKAQDEVYQIIRELLVNMRKHSRANTVSFRFERMENRISIIYSDNGIGISGDIIYKNGLSSTVSRIENLHGEIIFDTKTEKGLKINISFPVS</sequence>
<keyword evidence="2" id="KW-0418">Kinase</keyword>
<keyword evidence="7" id="KW-1185">Reference proteome</keyword>
<comment type="caution">
    <text evidence="6">The sequence shown here is derived from an EMBL/GenBank/DDBJ whole genome shotgun (WGS) entry which is preliminary data.</text>
</comment>
<keyword evidence="4" id="KW-0812">Transmembrane</keyword>
<accession>A0A7Y0FJL8</accession>
<dbReference type="GO" id="GO:0016301">
    <property type="term" value="F:kinase activity"/>
    <property type="evidence" value="ECO:0007669"/>
    <property type="project" value="UniProtKB-KW"/>
</dbReference>
<keyword evidence="4" id="KW-1133">Transmembrane helix</keyword>
<dbReference type="GO" id="GO:0005524">
    <property type="term" value="F:ATP binding"/>
    <property type="evidence" value="ECO:0007669"/>
    <property type="project" value="UniProtKB-KW"/>
</dbReference>
<name>A0A7Y0FJL8_9FLAO</name>
<dbReference type="AlphaFoldDB" id="A0A7Y0FJL8"/>
<keyword evidence="4" id="KW-0472">Membrane</keyword>
<dbReference type="RefSeq" id="WP_169231756.1">
    <property type="nucleotide sequence ID" value="NZ_JABBGF010000002.1"/>
</dbReference>
<dbReference type="InterPro" id="IPR036890">
    <property type="entry name" value="HATPase_C_sf"/>
</dbReference>
<evidence type="ECO:0000259" key="5">
    <source>
        <dbReference type="Pfam" id="PF02518"/>
    </source>
</evidence>
<dbReference type="InterPro" id="IPR011990">
    <property type="entry name" value="TPR-like_helical_dom_sf"/>
</dbReference>
<gene>
    <name evidence="6" type="ORF">HHL20_13815</name>
</gene>
<dbReference type="PANTHER" id="PTHR24421:SF60">
    <property type="entry name" value="SENSOR HISTIDINE KINASE COMP"/>
    <property type="match status" value="1"/>
</dbReference>
<dbReference type="EMBL" id="JABBGF010000002">
    <property type="protein sequence ID" value="NML58420.1"/>
    <property type="molecule type" value="Genomic_DNA"/>
</dbReference>